<evidence type="ECO:0000256" key="5">
    <source>
        <dbReference type="RuleBase" id="RU003930"/>
    </source>
</evidence>
<dbReference type="NCBIfam" id="NF000585">
    <property type="entry name" value="PRK00010.1"/>
    <property type="match status" value="1"/>
</dbReference>
<protein>
    <recommendedName>
        <fullName evidence="4">Large ribosomal subunit protein uL5</fullName>
    </recommendedName>
</protein>
<sequence length="186" mass="21596">MIYQSNLQKFYKEKIVPILIKKFEYRSVMEVPRLEKIVVHQGVGSSVFDKKIIDYSMNEITSITGQKAIFCYSKHDVSGFKLRKGMPIGVKVTLRRIKMYEFLERLIVISLPRVRDFNGMKKSSFDNYGNYNMGIIEQVIYPEINIDKIKKNMGMNITFVTSTKKNEEAKSLLSLFGIPFKKNKNG</sequence>
<keyword evidence="3 4" id="KW-0687">Ribonucleoprotein</keyword>
<name>A0ABM7EYS5_9FLAO</name>
<dbReference type="InterPro" id="IPR020930">
    <property type="entry name" value="Ribosomal_uL5_bac-type"/>
</dbReference>
<comment type="subunit">
    <text evidence="4">Part of the 50S ribosomal subunit; part of the 5S rRNA/L5/L18/L25 subcomplex. Contacts the 5S rRNA and the P site tRNA. Forms a bridge to the 30S subunit in the 70S ribosome.</text>
</comment>
<dbReference type="InterPro" id="IPR031310">
    <property type="entry name" value="Ribosomal_uL5_N"/>
</dbReference>
<evidence type="ECO:0000259" key="6">
    <source>
        <dbReference type="Pfam" id="PF00281"/>
    </source>
</evidence>
<evidence type="ECO:0000256" key="4">
    <source>
        <dbReference type="HAMAP-Rule" id="MF_01333"/>
    </source>
</evidence>
<comment type="function">
    <text evidence="4">This is 1 of the proteins that bind and probably mediate the attachment of the 5S RNA into the large ribosomal subunit, where it forms part of the central protuberance. In the 70S ribosome it contacts protein S13 of the 30S subunit (bridge B1b), connecting the 2 subunits; this bridge is implicated in subunit movement. Contacts the P site tRNA; the 5S rRNA and some of its associated proteins might help stabilize positioning of ribosome-bound tRNAs.</text>
</comment>
<keyword evidence="2 4" id="KW-0689">Ribosomal protein</keyword>
<evidence type="ECO:0000313" key="9">
    <source>
        <dbReference type="Proteomes" id="UP000217805"/>
    </source>
</evidence>
<evidence type="ECO:0000256" key="2">
    <source>
        <dbReference type="ARBA" id="ARBA00022980"/>
    </source>
</evidence>
<dbReference type="InterPro" id="IPR002132">
    <property type="entry name" value="Ribosomal_uL5"/>
</dbReference>
<accession>A0ABM7EYS5</accession>
<evidence type="ECO:0000256" key="3">
    <source>
        <dbReference type="ARBA" id="ARBA00023274"/>
    </source>
</evidence>
<feature type="domain" description="Large ribosomal subunit protein uL5 N-terminal" evidence="6">
    <location>
        <begin position="27"/>
        <end position="83"/>
    </location>
</feature>
<dbReference type="Gene3D" id="3.30.1440.10">
    <property type="match status" value="1"/>
</dbReference>
<dbReference type="RefSeq" id="WP_096378270.1">
    <property type="nucleotide sequence ID" value="NZ_AP014609.1"/>
</dbReference>
<dbReference type="EMBL" id="AP014609">
    <property type="protein sequence ID" value="BAR92123.1"/>
    <property type="molecule type" value="Genomic_DNA"/>
</dbReference>
<proteinExistence type="inferred from homology"/>
<gene>
    <name evidence="4" type="primary">rplE</name>
    <name evidence="8" type="ORF">BPAY_391</name>
</gene>
<dbReference type="PIRSF" id="PIRSF002161">
    <property type="entry name" value="Ribosomal_L5"/>
    <property type="match status" value="1"/>
</dbReference>
<dbReference type="SUPFAM" id="SSF55282">
    <property type="entry name" value="RL5-like"/>
    <property type="match status" value="1"/>
</dbReference>
<dbReference type="Pfam" id="PF00673">
    <property type="entry name" value="Ribosomal_L5_C"/>
    <property type="match status" value="1"/>
</dbReference>
<organism evidence="8 9">
    <name type="scientific">Blattabacterium cuenoti BPAY</name>
    <dbReference type="NCBI Taxonomy" id="1457031"/>
    <lineage>
        <taxon>Bacteria</taxon>
        <taxon>Pseudomonadati</taxon>
        <taxon>Bacteroidota</taxon>
        <taxon>Flavobacteriia</taxon>
        <taxon>Flavobacteriales</taxon>
        <taxon>Blattabacteriaceae</taxon>
        <taxon>Blattabacterium</taxon>
    </lineage>
</organism>
<dbReference type="PANTHER" id="PTHR11994">
    <property type="entry name" value="60S RIBOSOMAL PROTEIN L11-RELATED"/>
    <property type="match status" value="1"/>
</dbReference>
<reference evidence="8 9" key="1">
    <citation type="journal article" date="2015" name="Microbes Environ.">
        <title>An Efficient Strategy Developed for Next-Generation Sequencing of Endosymbiont Genomes Performed Using Crude DNA Isolated from Host Tissues: A Case Study of Blattabacterium cuenoti Inhabiting the Fat Bodies of Cockroaches.</title>
        <authorList>
            <person name="Kinjo Y."/>
            <person name="Saitoh S."/>
            <person name="Tokuda G."/>
        </authorList>
    </citation>
    <scope>NUCLEOTIDE SEQUENCE [LARGE SCALE GENOMIC DNA]</scope>
    <source>
        <strain evidence="8 9">BPAY</strain>
    </source>
</reference>
<evidence type="ECO:0000313" key="8">
    <source>
        <dbReference type="EMBL" id="BAR92123.1"/>
    </source>
</evidence>
<dbReference type="Proteomes" id="UP000217805">
    <property type="component" value="Chromosome"/>
</dbReference>
<dbReference type="InterPro" id="IPR022803">
    <property type="entry name" value="Ribosomal_uL5_dom_sf"/>
</dbReference>
<dbReference type="GO" id="GO:0005840">
    <property type="term" value="C:ribosome"/>
    <property type="evidence" value="ECO:0007669"/>
    <property type="project" value="UniProtKB-KW"/>
</dbReference>
<keyword evidence="9" id="KW-1185">Reference proteome</keyword>
<dbReference type="HAMAP" id="MF_01333_B">
    <property type="entry name" value="Ribosomal_uL5_B"/>
    <property type="match status" value="1"/>
</dbReference>
<dbReference type="Pfam" id="PF00281">
    <property type="entry name" value="Ribosomal_L5"/>
    <property type="match status" value="1"/>
</dbReference>
<evidence type="ECO:0000256" key="1">
    <source>
        <dbReference type="ARBA" id="ARBA00008553"/>
    </source>
</evidence>
<keyword evidence="4" id="KW-0699">rRNA-binding</keyword>
<comment type="similarity">
    <text evidence="1 4 5">Belongs to the universal ribosomal protein uL5 family.</text>
</comment>
<keyword evidence="4" id="KW-0820">tRNA-binding</keyword>
<dbReference type="InterPro" id="IPR031309">
    <property type="entry name" value="Ribosomal_uL5_C"/>
</dbReference>
<keyword evidence="4" id="KW-0694">RNA-binding</keyword>
<feature type="domain" description="Large ribosomal subunit protein uL5 C-terminal" evidence="7">
    <location>
        <begin position="87"/>
        <end position="180"/>
    </location>
</feature>
<evidence type="ECO:0000259" key="7">
    <source>
        <dbReference type="Pfam" id="PF00673"/>
    </source>
</evidence>